<name>A0A1F7Y0X1_9BACT</name>
<gene>
    <name evidence="2" type="ORF">A2863_01545</name>
</gene>
<organism evidence="2 3">
    <name type="scientific">Candidatus Woesebacteria bacterium RIFCSPHIGHO2_01_FULL_38_9b</name>
    <dbReference type="NCBI Taxonomy" id="1802493"/>
    <lineage>
        <taxon>Bacteria</taxon>
        <taxon>Candidatus Woeseibacteriota</taxon>
    </lineage>
</organism>
<evidence type="ECO:0000313" key="3">
    <source>
        <dbReference type="Proteomes" id="UP000178750"/>
    </source>
</evidence>
<keyword evidence="1" id="KW-0812">Transmembrane</keyword>
<sequence>MKKDTFIIIFYFIYFSWLFTITYLTPKTDLLNYFTLSIIFFYFVLLRESGDLFWFWLGTLIPILFNLSSFTNFEFKFDLAKIILTPIWLPLAWGTTIIALRKFYLIITR</sequence>
<feature type="transmembrane region" description="Helical" evidence="1">
    <location>
        <begin position="79"/>
        <end position="100"/>
    </location>
</feature>
<reference evidence="2 3" key="1">
    <citation type="journal article" date="2016" name="Nat. Commun.">
        <title>Thousands of microbial genomes shed light on interconnected biogeochemical processes in an aquifer system.</title>
        <authorList>
            <person name="Anantharaman K."/>
            <person name="Brown C.T."/>
            <person name="Hug L.A."/>
            <person name="Sharon I."/>
            <person name="Castelle C.J."/>
            <person name="Probst A.J."/>
            <person name="Thomas B.C."/>
            <person name="Singh A."/>
            <person name="Wilkins M.J."/>
            <person name="Karaoz U."/>
            <person name="Brodie E.L."/>
            <person name="Williams K.H."/>
            <person name="Hubbard S.S."/>
            <person name="Banfield J.F."/>
        </authorList>
    </citation>
    <scope>NUCLEOTIDE SEQUENCE [LARGE SCALE GENOMIC DNA]</scope>
</reference>
<comment type="caution">
    <text evidence="2">The sequence shown here is derived from an EMBL/GenBank/DDBJ whole genome shotgun (WGS) entry which is preliminary data.</text>
</comment>
<dbReference type="Proteomes" id="UP000178750">
    <property type="component" value="Unassembled WGS sequence"/>
</dbReference>
<protein>
    <submittedName>
        <fullName evidence="2">Uncharacterized protein</fullName>
    </submittedName>
</protein>
<feature type="transmembrane region" description="Helical" evidence="1">
    <location>
        <begin position="7"/>
        <end position="24"/>
    </location>
</feature>
<proteinExistence type="predicted"/>
<accession>A0A1F7Y0X1</accession>
<dbReference type="AlphaFoldDB" id="A0A1F7Y0X1"/>
<evidence type="ECO:0000313" key="2">
    <source>
        <dbReference type="EMBL" id="OGM20308.1"/>
    </source>
</evidence>
<keyword evidence="1" id="KW-1133">Transmembrane helix</keyword>
<feature type="transmembrane region" description="Helical" evidence="1">
    <location>
        <begin position="53"/>
        <end position="73"/>
    </location>
</feature>
<dbReference type="EMBL" id="MGGF01000065">
    <property type="protein sequence ID" value="OGM20308.1"/>
    <property type="molecule type" value="Genomic_DNA"/>
</dbReference>
<evidence type="ECO:0000256" key="1">
    <source>
        <dbReference type="SAM" id="Phobius"/>
    </source>
</evidence>
<keyword evidence="1" id="KW-0472">Membrane</keyword>
<feature type="transmembrane region" description="Helical" evidence="1">
    <location>
        <begin position="30"/>
        <end position="46"/>
    </location>
</feature>